<accession>A0ABQ4YB36</accession>
<keyword evidence="3" id="KW-0695">RNA-directed DNA polymerase</keyword>
<keyword evidence="3" id="KW-0808">Transferase</keyword>
<dbReference type="Pfam" id="PF24626">
    <property type="entry name" value="SH3_Tf2-1"/>
    <property type="match status" value="1"/>
</dbReference>
<dbReference type="Pfam" id="PF17919">
    <property type="entry name" value="RT_RNaseH_2"/>
    <property type="match status" value="1"/>
</dbReference>
<dbReference type="InterPro" id="IPR032567">
    <property type="entry name" value="RTL1-rel"/>
</dbReference>
<dbReference type="InterPro" id="IPR021109">
    <property type="entry name" value="Peptidase_aspartic_dom_sf"/>
</dbReference>
<dbReference type="InterPro" id="IPR043128">
    <property type="entry name" value="Rev_trsase/Diguanyl_cyclase"/>
</dbReference>
<proteinExistence type="predicted"/>
<dbReference type="Proteomes" id="UP001151760">
    <property type="component" value="Unassembled WGS sequence"/>
</dbReference>
<reference evidence="3" key="1">
    <citation type="journal article" date="2022" name="Int. J. Mol. Sci.">
        <title>Draft Genome of Tanacetum Coccineum: Genomic Comparison of Closely Related Tanacetum-Family Plants.</title>
        <authorList>
            <person name="Yamashiro T."/>
            <person name="Shiraishi A."/>
            <person name="Nakayama K."/>
            <person name="Satake H."/>
        </authorList>
    </citation>
    <scope>NUCLEOTIDE SEQUENCE</scope>
</reference>
<reference evidence="3" key="2">
    <citation type="submission" date="2022-01" db="EMBL/GenBank/DDBJ databases">
        <authorList>
            <person name="Yamashiro T."/>
            <person name="Shiraishi A."/>
            <person name="Satake H."/>
            <person name="Nakayama K."/>
        </authorList>
    </citation>
    <scope>NUCLEOTIDE SEQUENCE</scope>
</reference>
<evidence type="ECO:0000313" key="4">
    <source>
        <dbReference type="Proteomes" id="UP001151760"/>
    </source>
</evidence>
<dbReference type="PANTHER" id="PTHR15503:SF45">
    <property type="entry name" value="RNA-DIRECTED DNA POLYMERASE HOMOLOG"/>
    <property type="match status" value="1"/>
</dbReference>
<gene>
    <name evidence="3" type="ORF">Tco_0724759</name>
</gene>
<dbReference type="Pfam" id="PF08284">
    <property type="entry name" value="RVP_2"/>
    <property type="match status" value="1"/>
</dbReference>
<evidence type="ECO:0000259" key="1">
    <source>
        <dbReference type="Pfam" id="PF17919"/>
    </source>
</evidence>
<feature type="domain" description="Reverse transcriptase/retrotransposon-derived protein RNase H-like" evidence="1">
    <location>
        <begin position="164"/>
        <end position="205"/>
    </location>
</feature>
<dbReference type="CDD" id="cd00303">
    <property type="entry name" value="retropepsin_like"/>
    <property type="match status" value="1"/>
</dbReference>
<dbReference type="SUPFAM" id="SSF50630">
    <property type="entry name" value="Acid proteases"/>
    <property type="match status" value="1"/>
</dbReference>
<dbReference type="PANTHER" id="PTHR15503">
    <property type="entry name" value="LDOC1 RELATED"/>
    <property type="match status" value="1"/>
</dbReference>
<dbReference type="EMBL" id="BQNB010010263">
    <property type="protein sequence ID" value="GJS74878.1"/>
    <property type="molecule type" value="Genomic_DNA"/>
</dbReference>
<dbReference type="GO" id="GO:0003964">
    <property type="term" value="F:RNA-directed DNA polymerase activity"/>
    <property type="evidence" value="ECO:0007669"/>
    <property type="project" value="UniProtKB-KW"/>
</dbReference>
<organism evidence="3 4">
    <name type="scientific">Tanacetum coccineum</name>
    <dbReference type="NCBI Taxonomy" id="301880"/>
    <lineage>
        <taxon>Eukaryota</taxon>
        <taxon>Viridiplantae</taxon>
        <taxon>Streptophyta</taxon>
        <taxon>Embryophyta</taxon>
        <taxon>Tracheophyta</taxon>
        <taxon>Spermatophyta</taxon>
        <taxon>Magnoliopsida</taxon>
        <taxon>eudicotyledons</taxon>
        <taxon>Gunneridae</taxon>
        <taxon>Pentapetalae</taxon>
        <taxon>asterids</taxon>
        <taxon>campanulids</taxon>
        <taxon>Asterales</taxon>
        <taxon>Asteraceae</taxon>
        <taxon>Asteroideae</taxon>
        <taxon>Anthemideae</taxon>
        <taxon>Anthemidinae</taxon>
        <taxon>Tanacetum</taxon>
    </lineage>
</organism>
<dbReference type="Gene3D" id="3.30.70.270">
    <property type="match status" value="1"/>
</dbReference>
<keyword evidence="4" id="KW-1185">Reference proteome</keyword>
<feature type="domain" description="Tf2-1-like SH3-like" evidence="2">
    <location>
        <begin position="337"/>
        <end position="388"/>
    </location>
</feature>
<dbReference type="InterPro" id="IPR056924">
    <property type="entry name" value="SH3_Tf2-1"/>
</dbReference>
<sequence length="453" mass="51768">MLGAEEVRQDPNIMTGTFTLNKHFATTLSDSGTDYSFVSSTFIPLLGLEPNDLGFKYEIKIASGKLVEIDKVIKGWKLEIEGHIFDINLIPFGHGSFDVIIGMDWLSNFKAEIICHEKVVRIPLPDGKLREVQFSLTWVIGNGISCGPTKSLTILTQKCKTFEWGEEQELAFQTLKDRLCNASVLALHDKLEDFMVYSDASRIGLELFSDYDCEIRYHHGKANVVADALSRTERVKPKRVRAMNMILQSRSERGRASKAHCWLAPDNLDSRMGKLGRIIRWKVEVGEGQLIGPELVQETTEKISQIKERLKVARDRQKSYAIKREEAYLEFSIVYYILLKVSPWKGVACFGKKGKLAPRFVGPFEIIRKSRPVGLLVDLPKELNGVHDHIPRSPNLNNMHVGNFGRSFKEVEDVSRIAIIKVRWNSKRSPEFTWERKDQMKLKYSHLFSDVRI</sequence>
<protein>
    <submittedName>
        <fullName evidence="3">Reverse transcriptase domain-containing protein</fullName>
    </submittedName>
</protein>
<evidence type="ECO:0000313" key="3">
    <source>
        <dbReference type="EMBL" id="GJS74878.1"/>
    </source>
</evidence>
<keyword evidence="3" id="KW-0548">Nucleotidyltransferase</keyword>
<dbReference type="Gene3D" id="2.40.70.10">
    <property type="entry name" value="Acid Proteases"/>
    <property type="match status" value="1"/>
</dbReference>
<comment type="caution">
    <text evidence="3">The sequence shown here is derived from an EMBL/GenBank/DDBJ whole genome shotgun (WGS) entry which is preliminary data.</text>
</comment>
<name>A0ABQ4YB36_9ASTR</name>
<dbReference type="InterPro" id="IPR041577">
    <property type="entry name" value="RT_RNaseH_2"/>
</dbReference>
<dbReference type="SUPFAM" id="SSF56672">
    <property type="entry name" value="DNA/RNA polymerases"/>
    <property type="match status" value="1"/>
</dbReference>
<evidence type="ECO:0000259" key="2">
    <source>
        <dbReference type="Pfam" id="PF24626"/>
    </source>
</evidence>
<dbReference type="InterPro" id="IPR043502">
    <property type="entry name" value="DNA/RNA_pol_sf"/>
</dbReference>